<evidence type="ECO:0000313" key="3">
    <source>
        <dbReference type="Proteomes" id="UP000594800"/>
    </source>
</evidence>
<organism evidence="2 3">
    <name type="scientific">Pontivivens ytuae</name>
    <dbReference type="NCBI Taxonomy" id="2789856"/>
    <lineage>
        <taxon>Bacteria</taxon>
        <taxon>Pseudomonadati</taxon>
        <taxon>Pseudomonadota</taxon>
        <taxon>Alphaproteobacteria</taxon>
        <taxon>Rhodobacterales</taxon>
        <taxon>Paracoccaceae</taxon>
        <taxon>Pontivivens</taxon>
    </lineage>
</organism>
<keyword evidence="1" id="KW-0732">Signal</keyword>
<dbReference type="KEGG" id="poz:I0K15_18150"/>
<name>A0A7S9QC92_9RHOB</name>
<evidence type="ECO:0000256" key="1">
    <source>
        <dbReference type="SAM" id="SignalP"/>
    </source>
</evidence>
<accession>A0A7S9QC92</accession>
<dbReference type="EMBL" id="CP064942">
    <property type="protein sequence ID" value="QPH53678.1"/>
    <property type="molecule type" value="Genomic_DNA"/>
</dbReference>
<proteinExistence type="predicted"/>
<dbReference type="Proteomes" id="UP000594800">
    <property type="component" value="Chromosome"/>
</dbReference>
<keyword evidence="3" id="KW-1185">Reference proteome</keyword>
<dbReference type="RefSeq" id="WP_196102887.1">
    <property type="nucleotide sequence ID" value="NZ_CP064942.1"/>
</dbReference>
<dbReference type="AlphaFoldDB" id="A0A7S9QC92"/>
<gene>
    <name evidence="2" type="ORF">I0K15_18150</name>
</gene>
<feature type="chain" id="PRO_5032505390" evidence="1">
    <location>
        <begin position="20"/>
        <end position="289"/>
    </location>
</feature>
<protein>
    <submittedName>
        <fullName evidence="2">Uncharacterized protein</fullName>
    </submittedName>
</protein>
<sequence length="289" mass="30826">MKQLLVIAVSATIAGTATAQTAPPWDVQMQLDPATGENRITALLVQRNGTVETYAPDEWIRPVLEGYVQAASRILVAYGEPAGPEIEITRGVTRFDGVSGEPMDPDRRMTLVTDDLANSMLLNIADDRDGMTLRFEGGLPNGPGPDLVVLEASLPTGRISGGCPGVPSPGADPMTISRPGGDPVTLPAEAFWDFGPAGPQLNHGIADMADPDFRMEDIDQLRELELRPLAALHYFKVYGTAFDLDELGVGAGERVERLVLSSLGEIIETSDGPRLCWTADPILVVGLPS</sequence>
<reference evidence="2 3" key="1">
    <citation type="submission" date="2020-11" db="EMBL/GenBank/DDBJ databases">
        <title>Description of Pontivivens ytuae sp. nov. isolated from deep sea sediment of Mariana Trench.</title>
        <authorList>
            <person name="Wang Z."/>
            <person name="Sun Q.-L."/>
            <person name="Xu X.-D."/>
            <person name="Tang Y.-Z."/>
            <person name="Zhang J."/>
        </authorList>
    </citation>
    <scope>NUCLEOTIDE SEQUENCE [LARGE SCALE GENOMIC DNA]</scope>
    <source>
        <strain evidence="2 3">MT2928</strain>
    </source>
</reference>
<feature type="signal peptide" evidence="1">
    <location>
        <begin position="1"/>
        <end position="19"/>
    </location>
</feature>
<evidence type="ECO:0000313" key="2">
    <source>
        <dbReference type="EMBL" id="QPH53678.1"/>
    </source>
</evidence>